<evidence type="ECO:0000259" key="9">
    <source>
        <dbReference type="SMART" id="SM01312"/>
    </source>
</evidence>
<evidence type="ECO:0000256" key="3">
    <source>
        <dbReference type="ARBA" id="ARBA00004496"/>
    </source>
</evidence>
<feature type="region of interest" description="Disordered" evidence="8">
    <location>
        <begin position="241"/>
        <end position="260"/>
    </location>
</feature>
<evidence type="ECO:0000256" key="7">
    <source>
        <dbReference type="ARBA" id="ARBA00023242"/>
    </source>
</evidence>
<evidence type="ECO:0000256" key="8">
    <source>
        <dbReference type="SAM" id="MobiDB-lite"/>
    </source>
</evidence>
<feature type="compositionally biased region" description="Acidic residues" evidence="8">
    <location>
        <begin position="244"/>
        <end position="253"/>
    </location>
</feature>
<dbReference type="STRING" id="1658172.A0A1B7P4C6"/>
<dbReference type="GO" id="GO:0005737">
    <property type="term" value="C:cytoplasm"/>
    <property type="evidence" value="ECO:0007669"/>
    <property type="project" value="UniProtKB-SubCell"/>
</dbReference>
<evidence type="ECO:0000256" key="2">
    <source>
        <dbReference type="ARBA" id="ARBA00004123"/>
    </source>
</evidence>
<dbReference type="SMART" id="SM01312">
    <property type="entry name" value="RTC4"/>
    <property type="match status" value="1"/>
</dbReference>
<dbReference type="Proteomes" id="UP000091918">
    <property type="component" value="Unassembled WGS sequence"/>
</dbReference>
<evidence type="ECO:0000256" key="6">
    <source>
        <dbReference type="ARBA" id="ARBA00022490"/>
    </source>
</evidence>
<protein>
    <recommendedName>
        <fullName evidence="5">Restriction of telomere capping protein 4</fullName>
    </recommendedName>
</protein>
<evidence type="ECO:0000256" key="4">
    <source>
        <dbReference type="ARBA" id="ARBA00009461"/>
    </source>
</evidence>
<keyword evidence="7" id="KW-0539">Nucleus</keyword>
<feature type="region of interest" description="Disordered" evidence="8">
    <location>
        <begin position="1"/>
        <end position="226"/>
    </location>
</feature>
<dbReference type="GO" id="GO:0005634">
    <property type="term" value="C:nucleus"/>
    <property type="evidence" value="ECO:0007669"/>
    <property type="project" value="UniProtKB-SubCell"/>
</dbReference>
<evidence type="ECO:0000256" key="1">
    <source>
        <dbReference type="ARBA" id="ARBA00002738"/>
    </source>
</evidence>
<feature type="domain" description="Restriction of telomere capping protein 4 C-terminal" evidence="9">
    <location>
        <begin position="358"/>
        <end position="480"/>
    </location>
</feature>
<dbReference type="InterPro" id="IPR028094">
    <property type="entry name" value="RTC4_C"/>
</dbReference>
<feature type="compositionally biased region" description="Polar residues" evidence="8">
    <location>
        <begin position="207"/>
        <end position="218"/>
    </location>
</feature>
<comment type="similarity">
    <text evidence="4">Belongs to the RTC4 family.</text>
</comment>
<dbReference type="InterPro" id="IPR039024">
    <property type="entry name" value="RTC4"/>
</dbReference>
<dbReference type="AlphaFoldDB" id="A0A1B7P4C6"/>
<comment type="subcellular location">
    <subcellularLocation>
        <location evidence="3">Cytoplasm</location>
    </subcellularLocation>
    <subcellularLocation>
        <location evidence="2">Nucleus</location>
    </subcellularLocation>
</comment>
<feature type="compositionally biased region" description="Basic and acidic residues" evidence="8">
    <location>
        <begin position="104"/>
        <end position="117"/>
    </location>
</feature>
<comment type="function">
    <text evidence="1">May be involved in a process influencing telomere capping.</text>
</comment>
<evidence type="ECO:0000313" key="10">
    <source>
        <dbReference type="EMBL" id="OAX83707.1"/>
    </source>
</evidence>
<evidence type="ECO:0000256" key="5">
    <source>
        <dbReference type="ARBA" id="ARBA00015162"/>
    </source>
</evidence>
<feature type="compositionally biased region" description="Polar residues" evidence="8">
    <location>
        <begin position="1"/>
        <end position="19"/>
    </location>
</feature>
<dbReference type="PANTHER" id="PTHR41391:SF1">
    <property type="entry name" value="RESTRICTION OF TELOMERE CAPPING PROTEIN 4"/>
    <property type="match status" value="1"/>
</dbReference>
<reference evidence="10 11" key="1">
    <citation type="submission" date="2015-07" db="EMBL/GenBank/DDBJ databases">
        <title>Emmonsia species relationships and genome sequence.</title>
        <authorList>
            <person name="Cuomo C.A."/>
            <person name="Schwartz I.S."/>
            <person name="Kenyon C."/>
            <person name="de Hoog G.S."/>
            <person name="Govender N.P."/>
            <person name="Botha A."/>
            <person name="Moreno L."/>
            <person name="de Vries M."/>
            <person name="Munoz J.F."/>
            <person name="Stielow J.B."/>
        </authorList>
    </citation>
    <scope>NUCLEOTIDE SEQUENCE [LARGE SCALE GENOMIC DNA]</scope>
    <source>
        <strain evidence="10 11">CBS 136260</strain>
    </source>
</reference>
<keyword evidence="11" id="KW-1185">Reference proteome</keyword>
<dbReference type="OrthoDB" id="128308at2759"/>
<organism evidence="10 11">
    <name type="scientific">Emergomyces africanus</name>
    <dbReference type="NCBI Taxonomy" id="1955775"/>
    <lineage>
        <taxon>Eukaryota</taxon>
        <taxon>Fungi</taxon>
        <taxon>Dikarya</taxon>
        <taxon>Ascomycota</taxon>
        <taxon>Pezizomycotina</taxon>
        <taxon>Eurotiomycetes</taxon>
        <taxon>Eurotiomycetidae</taxon>
        <taxon>Onygenales</taxon>
        <taxon>Ajellomycetaceae</taxon>
        <taxon>Emergomyces</taxon>
    </lineage>
</organism>
<dbReference type="PANTHER" id="PTHR41391">
    <property type="entry name" value="RESTRICTION OF TELOMERE CAPPING PROTEIN 4"/>
    <property type="match status" value="1"/>
</dbReference>
<proteinExistence type="inferred from homology"/>
<keyword evidence="6" id="KW-0963">Cytoplasm</keyword>
<dbReference type="Pfam" id="PF14474">
    <property type="entry name" value="RTC4"/>
    <property type="match status" value="1"/>
</dbReference>
<evidence type="ECO:0000313" key="11">
    <source>
        <dbReference type="Proteomes" id="UP000091918"/>
    </source>
</evidence>
<dbReference type="EMBL" id="LGUA01000144">
    <property type="protein sequence ID" value="OAX83707.1"/>
    <property type="molecule type" value="Genomic_DNA"/>
</dbReference>
<name>A0A1B7P4C6_9EURO</name>
<comment type="caution">
    <text evidence="10">The sequence shown here is derived from an EMBL/GenBank/DDBJ whole genome shotgun (WGS) entry which is preliminary data.</text>
</comment>
<sequence>MIPQRPNSSYASNYQTRENYNGGAPLSRVGDRLISPRGSAPGPNASRSRMVRLEPATDDEPLSSSDESERFKSHSELSLSPEPRRKSYAWPPPEETGKSAQEGGVHDNVDAGEDERASKRRKKATDTSRKGQSRSRRVKPSPPASSGETPRKPTLRLASDDFFPGSTRPPRSKTRYGNGNIHVAPTKKQSTQFRVPASTADDGDSAIHSSQVSSNGPQFKTPISFPSELTSSSSFFTGTTRFDNDDDDHDDDSSLSPLSSISSSISLHLSRAEKEHLDSGTPNPRTIVCPLCDQSVDLRFIDDLQSPKGLSYRKKAQFCRDHRIKAAEHEWAEKRYPTIDWENLHKRMEKHYAELDQILTCKKPSFYRNVLESSRIGKQRGNLRLTVDGDGVEKISTGYYGPWGAKKMMDAIINHFAGKFKHLAPTDGLIKAAGVSGFVQSVMVPELAVMLVKEDMNIDDADARQVMRDSMEIGNLINEQPDDIIRQVINK</sequence>
<accession>A0A1B7P4C6</accession>
<gene>
    <name evidence="10" type="ORF">ACJ72_01928</name>
</gene>